<dbReference type="Pfam" id="PF07739">
    <property type="entry name" value="TipAS"/>
    <property type="match status" value="1"/>
</dbReference>
<keyword evidence="4" id="KW-0804">Transcription</keyword>
<keyword evidence="7" id="KW-1185">Reference proteome</keyword>
<dbReference type="Gene3D" id="1.10.1660.10">
    <property type="match status" value="1"/>
</dbReference>
<organism evidence="6 7">
    <name type="scientific">Pueribacillus theae</name>
    <dbReference type="NCBI Taxonomy" id="2171751"/>
    <lineage>
        <taxon>Bacteria</taxon>
        <taxon>Bacillati</taxon>
        <taxon>Bacillota</taxon>
        <taxon>Bacilli</taxon>
        <taxon>Bacillales</taxon>
        <taxon>Bacillaceae</taxon>
        <taxon>Pueribacillus</taxon>
    </lineage>
</organism>
<dbReference type="Pfam" id="PF13411">
    <property type="entry name" value="MerR_1"/>
    <property type="match status" value="1"/>
</dbReference>
<dbReference type="Gene3D" id="1.10.490.50">
    <property type="entry name" value="Antibiotic binding domain of TipA-like multidrug resistance regulators"/>
    <property type="match status" value="1"/>
</dbReference>
<keyword evidence="2" id="KW-0238">DNA-binding</keyword>
<feature type="domain" description="HTH merR-type" evidence="5">
    <location>
        <begin position="2"/>
        <end position="71"/>
    </location>
</feature>
<dbReference type="EMBL" id="QCZG01000006">
    <property type="protein sequence ID" value="PWA12699.1"/>
    <property type="molecule type" value="Genomic_DNA"/>
</dbReference>
<keyword evidence="3" id="KW-0010">Activator</keyword>
<dbReference type="GO" id="GO:0003700">
    <property type="term" value="F:DNA-binding transcription factor activity"/>
    <property type="evidence" value="ECO:0007669"/>
    <property type="project" value="InterPro"/>
</dbReference>
<evidence type="ECO:0000256" key="3">
    <source>
        <dbReference type="ARBA" id="ARBA00023159"/>
    </source>
</evidence>
<proteinExistence type="predicted"/>
<dbReference type="Proteomes" id="UP000245998">
    <property type="component" value="Unassembled WGS sequence"/>
</dbReference>
<dbReference type="GO" id="GO:0003677">
    <property type="term" value="F:DNA binding"/>
    <property type="evidence" value="ECO:0007669"/>
    <property type="project" value="UniProtKB-KW"/>
</dbReference>
<dbReference type="CDD" id="cd01106">
    <property type="entry name" value="HTH_TipAL-Mta"/>
    <property type="match status" value="1"/>
</dbReference>
<dbReference type="PANTHER" id="PTHR30204:SF90">
    <property type="entry name" value="HTH-TYPE TRANSCRIPTIONAL ACTIVATOR MTA"/>
    <property type="match status" value="1"/>
</dbReference>
<accession>A0A2U1K6B1</accession>
<comment type="caution">
    <text evidence="6">The sequence shown here is derived from an EMBL/GenBank/DDBJ whole genome shotgun (WGS) entry which is preliminary data.</text>
</comment>
<dbReference type="InterPro" id="IPR036244">
    <property type="entry name" value="TipA-like_antibiotic-bd"/>
</dbReference>
<gene>
    <name evidence="6" type="ORF">DCC39_04495</name>
</gene>
<dbReference type="SUPFAM" id="SSF89082">
    <property type="entry name" value="Antibiotic binding domain of TipA-like multidrug resistance regulators"/>
    <property type="match status" value="1"/>
</dbReference>
<dbReference type="PROSITE" id="PS50937">
    <property type="entry name" value="HTH_MERR_2"/>
    <property type="match status" value="1"/>
</dbReference>
<protein>
    <submittedName>
        <fullName evidence="6">MerR family transcriptional regulator</fullName>
    </submittedName>
</protein>
<evidence type="ECO:0000259" key="5">
    <source>
        <dbReference type="PROSITE" id="PS50937"/>
    </source>
</evidence>
<evidence type="ECO:0000256" key="1">
    <source>
        <dbReference type="ARBA" id="ARBA00023015"/>
    </source>
</evidence>
<dbReference type="PANTHER" id="PTHR30204">
    <property type="entry name" value="REDOX-CYCLING DRUG-SENSING TRANSCRIPTIONAL ACTIVATOR SOXR"/>
    <property type="match status" value="1"/>
</dbReference>
<dbReference type="OrthoDB" id="9814833at2"/>
<keyword evidence="1" id="KW-0805">Transcription regulation</keyword>
<reference evidence="6 7" key="1">
    <citation type="submission" date="2018-04" db="EMBL/GenBank/DDBJ databases">
        <title>Camelliibacillus theae gen. nov., sp. nov., isolated from Pu'er tea.</title>
        <authorList>
            <person name="Niu L."/>
        </authorList>
    </citation>
    <scope>NUCLEOTIDE SEQUENCE [LARGE SCALE GENOMIC DNA]</scope>
    <source>
        <strain evidence="6 7">T8</strain>
    </source>
</reference>
<evidence type="ECO:0000256" key="2">
    <source>
        <dbReference type="ARBA" id="ARBA00023125"/>
    </source>
</evidence>
<evidence type="ECO:0000313" key="6">
    <source>
        <dbReference type="EMBL" id="PWA12699.1"/>
    </source>
</evidence>
<name>A0A2U1K6B1_9BACI</name>
<dbReference type="SUPFAM" id="SSF46955">
    <property type="entry name" value="Putative DNA-binding domain"/>
    <property type="match status" value="1"/>
</dbReference>
<dbReference type="InterPro" id="IPR009061">
    <property type="entry name" value="DNA-bd_dom_put_sf"/>
</dbReference>
<dbReference type="RefSeq" id="WP_116553690.1">
    <property type="nucleotide sequence ID" value="NZ_QCZG01000006.1"/>
</dbReference>
<evidence type="ECO:0000313" key="7">
    <source>
        <dbReference type="Proteomes" id="UP000245998"/>
    </source>
</evidence>
<dbReference type="InterPro" id="IPR047057">
    <property type="entry name" value="MerR_fam"/>
</dbReference>
<evidence type="ECO:0000256" key="4">
    <source>
        <dbReference type="ARBA" id="ARBA00023163"/>
    </source>
</evidence>
<dbReference type="AlphaFoldDB" id="A0A2U1K6B1"/>
<dbReference type="SMART" id="SM00422">
    <property type="entry name" value="HTH_MERR"/>
    <property type="match status" value="1"/>
</dbReference>
<dbReference type="InterPro" id="IPR000551">
    <property type="entry name" value="MerR-type_HTH_dom"/>
</dbReference>
<dbReference type="InterPro" id="IPR012925">
    <property type="entry name" value="TipAS_dom"/>
</dbReference>
<sequence>MALKVKEVAELVGISVRTLHHYDEIGLLTPDKVTESGYRIYSNENLETLQQILFFKELGFPLKKIKEIINRPSFNRQEALELHHKMLLEKRNRLDKMIATVEKTMMHLKGEIEMTNEEKFEGFDFSHNPYEQEAREKWGDEAVDHANKKVGNMTKDEQEKMSKTMASIFKKLADLRNHSPESKEAQAAIKEWYDFLNNHFGHQYTLDAFKGLGQMYVDDDRFMKNIDKYGEGLAKFMRDAMAAFVDKNKK</sequence>